<name>A0A653CFS2_CALMS</name>
<proteinExistence type="predicted"/>
<feature type="region of interest" description="Disordered" evidence="1">
    <location>
        <begin position="1213"/>
        <end position="1243"/>
    </location>
</feature>
<feature type="compositionally biased region" description="Low complexity" evidence="1">
    <location>
        <begin position="1180"/>
        <end position="1196"/>
    </location>
</feature>
<feature type="region of interest" description="Disordered" evidence="1">
    <location>
        <begin position="323"/>
        <end position="367"/>
    </location>
</feature>
<accession>A0A653CFS2</accession>
<feature type="region of interest" description="Disordered" evidence="1">
    <location>
        <begin position="1"/>
        <end position="33"/>
    </location>
</feature>
<dbReference type="OrthoDB" id="249703at2759"/>
<feature type="region of interest" description="Disordered" evidence="1">
    <location>
        <begin position="799"/>
        <end position="882"/>
    </location>
</feature>
<feature type="compositionally biased region" description="Polar residues" evidence="1">
    <location>
        <begin position="840"/>
        <end position="853"/>
    </location>
</feature>
<organism evidence="2 3">
    <name type="scientific">Callosobruchus maculatus</name>
    <name type="common">Southern cowpea weevil</name>
    <name type="synonym">Pulse bruchid</name>
    <dbReference type="NCBI Taxonomy" id="64391"/>
    <lineage>
        <taxon>Eukaryota</taxon>
        <taxon>Metazoa</taxon>
        <taxon>Ecdysozoa</taxon>
        <taxon>Arthropoda</taxon>
        <taxon>Hexapoda</taxon>
        <taxon>Insecta</taxon>
        <taxon>Pterygota</taxon>
        <taxon>Neoptera</taxon>
        <taxon>Endopterygota</taxon>
        <taxon>Coleoptera</taxon>
        <taxon>Polyphaga</taxon>
        <taxon>Cucujiformia</taxon>
        <taxon>Chrysomeloidea</taxon>
        <taxon>Chrysomelidae</taxon>
        <taxon>Bruchinae</taxon>
        <taxon>Bruchini</taxon>
        <taxon>Callosobruchus</taxon>
    </lineage>
</organism>
<feature type="region of interest" description="Disordered" evidence="1">
    <location>
        <begin position="391"/>
        <end position="431"/>
    </location>
</feature>
<feature type="compositionally biased region" description="Acidic residues" evidence="1">
    <location>
        <begin position="636"/>
        <end position="652"/>
    </location>
</feature>
<feature type="region of interest" description="Disordered" evidence="1">
    <location>
        <begin position="505"/>
        <end position="671"/>
    </location>
</feature>
<protein>
    <submittedName>
        <fullName evidence="2">Uncharacterized protein</fullName>
    </submittedName>
</protein>
<dbReference type="EMBL" id="CAACVG010007730">
    <property type="protein sequence ID" value="VEN46775.1"/>
    <property type="molecule type" value="Genomic_DNA"/>
</dbReference>
<dbReference type="Proteomes" id="UP000410492">
    <property type="component" value="Unassembled WGS sequence"/>
</dbReference>
<feature type="compositionally biased region" description="Basic and acidic residues" evidence="1">
    <location>
        <begin position="163"/>
        <end position="172"/>
    </location>
</feature>
<dbReference type="PANTHER" id="PTHR36562:SF5">
    <property type="entry name" value="SERINE_ARGININE REPETITIVE MATRIX 2"/>
    <property type="match status" value="1"/>
</dbReference>
<feature type="region of interest" description="Disordered" evidence="1">
    <location>
        <begin position="140"/>
        <end position="202"/>
    </location>
</feature>
<feature type="compositionally biased region" description="Basic residues" evidence="1">
    <location>
        <begin position="142"/>
        <end position="153"/>
    </location>
</feature>
<gene>
    <name evidence="2" type="ORF">CALMAC_LOCUS8761</name>
</gene>
<keyword evidence="3" id="KW-1185">Reference proteome</keyword>
<evidence type="ECO:0000256" key="1">
    <source>
        <dbReference type="SAM" id="MobiDB-lite"/>
    </source>
</evidence>
<feature type="compositionally biased region" description="Low complexity" evidence="1">
    <location>
        <begin position="398"/>
        <end position="411"/>
    </location>
</feature>
<dbReference type="PANTHER" id="PTHR36562">
    <property type="entry name" value="SERINE/ARGININE REPETITIVE MATRIX 2"/>
    <property type="match status" value="1"/>
</dbReference>
<feature type="region of interest" description="Disordered" evidence="1">
    <location>
        <begin position="1687"/>
        <end position="1709"/>
    </location>
</feature>
<evidence type="ECO:0000313" key="3">
    <source>
        <dbReference type="Proteomes" id="UP000410492"/>
    </source>
</evidence>
<feature type="compositionally biased region" description="Basic residues" evidence="1">
    <location>
        <begin position="350"/>
        <end position="359"/>
    </location>
</feature>
<feature type="compositionally biased region" description="Basic and acidic residues" evidence="1">
    <location>
        <begin position="412"/>
        <end position="422"/>
    </location>
</feature>
<dbReference type="InterPro" id="IPR051372">
    <property type="entry name" value="CWC21"/>
</dbReference>
<feature type="region of interest" description="Disordered" evidence="1">
    <location>
        <begin position="1138"/>
        <end position="1201"/>
    </location>
</feature>
<sequence>MATRVNRKNATGPSLKEVVPNEKPNKNDTQLEALTAKNKTKASIGKRIVKKSPKNVVKKNSLALKLKAKAKNTRLNPLAKNVKAAVKAAGNRKKLLKNGVKEIKPRKTKIQVKQEQEEVNIKEEAPPVLEPIFPLEENVDKKPKKRVTAKKTQKPPEIIPDLSKVKIEKDDNLPISGDVTDLSNQEPPKQAKKGRQRKVKTEADTLEDVMNDLTFLIKQEVKTEPDCMSESGKSDTTVVKAKKLTKKQRIELLKKSIVKKENLENTLSKLDAADQKVIDMLDLNVKNIKKVADVKRRHSIEKFPIGSEPTELPLVFFGPLALPRSGSPRSRGGVRRKASPYSTRSDSPARKLRSGKSRKNMGLLDGLEETRKRRRLCSDLSTGDLLSNKISGYESDNSSFSDMTSTQSSDQLDTKDTSEDNKQALSNGPISIIDTNSNLCDNINESKNESIEEKLLYNTDTSEKVPDKSVILDIMKKTFNEMATNNSEKCMEAMETTKFYGKTTIQEEEVASKTETETVEEKEDQKVDPTPPCPDQIDKEPIESVEPTVQVQQDESVEQIEPPKPVEENVSSENTEQAVPLEKPETPESIGPPDLMESIHSSIDGPVAIETDPLRGSNVSEDTAPCEEAPVLEKEVQDEEGSTQDMEIDTECNVEVQHGKEDKTEDMETQTNCDEVPLECLEDLIEKEVIDDAVKKVEETELENGANDGEGNLVVNIIGAVKETDINKEDNVGTCSKMTESNEAVESEDDVPDEFNVLKALGLQSLRAAALEKHKAKSTNVKGDVYTGTLKTVIKINRDKKKGGRKVVGQKSKSNKSIEDDPIINEENVKDNAKGGKEGQSASWRQATHSSDTAGARKSHYSNRSNMDGSSEHTSDGETAPVQDGTVKALVIPEKASSFSIHPGRLCKDECSYCFGKFGLFDTPCHIAQMKSVERQDKILATEKHLTRDSCLCDACYRHVDRKSNTPSYSNRSLKRSAMVAPGPRQNHCHVLGCDKEATNILRRKWIIKMRKSICQEMNIDLDNPGLHSIPICAEHHARLEHLMVCAMCKRRLARNHAHRVPTSESRTLAEALEKAEVPIQLTERPVICKLCKCFGNMAVKRLQEGSVGDDAGEEEFFIGYKRRLLHFNDISPMDEAAAEEPLTMPSRVEKKKKLVKNSMTEDGYEESGEMPDKRERVPSSDMSQSRSRSGSPSDDYNGVDYNTLIPAIAMDSSSDNDLKKDAPGNGYTTAHVPPKKPGDMQSMPPVEITKISKLPDPKMGDLAVQKLGSNPSISVRQLFPGEEELPLNALIDFNNVKDKTPEGWEKCSTTIQYDSETKRLWQELQKPYGNQSSFLRHLILLEKYFRNGDLVLSPRASHHSINYSESVHNRLKAYDNIPSSAGNIQPLTMLQFNKMQRSSSGIITSASANPTATITSAPSKPQSAPSSLPVATTIIRSTPGSIGGGSVTLTQVPMPAVRPPTKGPPGLISIQPKPPVPPPPPGIPEARPVGRPPLHAGASTQVPLPPQSQKIKFPITKNWRPNLIPIEPGKGLTRQKGLVQVISGGKPFHITLEDYKKMCAIKRSFEMKQRRMQEAAASRANSAALARAQASSGRRGLIISRTTVAAAPPSAPGAPPTPTPASVGYPTLGATREPALGSGMEVIEKTPTEFNGESSENILEKLDKQVEKIGSNILPKIPKSLTVIPQTVPRKPQRPDSPILQITKTSKS</sequence>
<evidence type="ECO:0000313" key="2">
    <source>
        <dbReference type="EMBL" id="VEN46775.1"/>
    </source>
</evidence>
<dbReference type="GO" id="GO:0005634">
    <property type="term" value="C:nucleus"/>
    <property type="evidence" value="ECO:0007669"/>
    <property type="project" value="TreeGrafter"/>
</dbReference>
<reference evidence="2 3" key="1">
    <citation type="submission" date="2019-01" db="EMBL/GenBank/DDBJ databases">
        <authorList>
            <person name="Sayadi A."/>
        </authorList>
    </citation>
    <scope>NUCLEOTIDE SEQUENCE [LARGE SCALE GENOMIC DNA]</scope>
</reference>
<feature type="compositionally biased region" description="Basic and acidic residues" evidence="1">
    <location>
        <begin position="827"/>
        <end position="837"/>
    </location>
</feature>